<dbReference type="EMBL" id="JAPUUL010000472">
    <property type="protein sequence ID" value="KAJ8130551.1"/>
    <property type="molecule type" value="Genomic_DNA"/>
</dbReference>
<proteinExistence type="predicted"/>
<reference evidence="1" key="1">
    <citation type="submission" date="2022-12" db="EMBL/GenBank/DDBJ databases">
        <title>Genome Sequence of Lasiodiplodia mahajangana.</title>
        <authorList>
            <person name="Buettner E."/>
        </authorList>
    </citation>
    <scope>NUCLEOTIDE SEQUENCE</scope>
    <source>
        <strain evidence="1">VT137</strain>
    </source>
</reference>
<dbReference type="Proteomes" id="UP001153332">
    <property type="component" value="Unassembled WGS sequence"/>
</dbReference>
<accession>A0ACC2JSR9</accession>
<gene>
    <name evidence="1" type="ORF">O1611_g3077</name>
</gene>
<name>A0ACC2JSR9_9PEZI</name>
<evidence type="ECO:0000313" key="1">
    <source>
        <dbReference type="EMBL" id="KAJ8130551.1"/>
    </source>
</evidence>
<keyword evidence="2" id="KW-1185">Reference proteome</keyword>
<protein>
    <submittedName>
        <fullName evidence="1">Uncharacterized protein</fullName>
    </submittedName>
</protein>
<sequence>MASDTSPPATNSASLDAAVATLPPIKARHPTSTPDAEADAHNMSILAVRGIHTAATGDTLYELAEMALQNHEFDAVPRGLPSSIAAATEQEPSTSSEESAITFEPFYFFFYGSLQIPTVLGPVVADPYRDSTSGTDDPEDDVPDNTITYLKNASIKGWKVRMWGPYPALVPADDGTVRGAAWLCEKPEYVPRLESYESDAYRMAYCDISVPYADGSGVEILWNARTFVSDLDDDELEDGEFDIDEYLENMVVPF</sequence>
<comment type="caution">
    <text evidence="1">The sequence shown here is derived from an EMBL/GenBank/DDBJ whole genome shotgun (WGS) entry which is preliminary data.</text>
</comment>
<organism evidence="1 2">
    <name type="scientific">Lasiodiplodia mahajangana</name>
    <dbReference type="NCBI Taxonomy" id="1108764"/>
    <lineage>
        <taxon>Eukaryota</taxon>
        <taxon>Fungi</taxon>
        <taxon>Dikarya</taxon>
        <taxon>Ascomycota</taxon>
        <taxon>Pezizomycotina</taxon>
        <taxon>Dothideomycetes</taxon>
        <taxon>Dothideomycetes incertae sedis</taxon>
        <taxon>Botryosphaeriales</taxon>
        <taxon>Botryosphaeriaceae</taxon>
        <taxon>Lasiodiplodia</taxon>
    </lineage>
</organism>
<evidence type="ECO:0000313" key="2">
    <source>
        <dbReference type="Proteomes" id="UP001153332"/>
    </source>
</evidence>